<dbReference type="InterPro" id="IPR042178">
    <property type="entry name" value="Serpin_sf_1"/>
</dbReference>
<evidence type="ECO:0000259" key="5">
    <source>
        <dbReference type="SMART" id="SM00093"/>
    </source>
</evidence>
<dbReference type="Gene3D" id="3.30.497.10">
    <property type="entry name" value="Antithrombin, subunit I, domain 2"/>
    <property type="match status" value="1"/>
</dbReference>
<dbReference type="FunFam" id="2.10.310.10:FF:000001">
    <property type="entry name" value="Serpin family A member 1"/>
    <property type="match status" value="1"/>
</dbReference>
<dbReference type="InterPro" id="IPR036186">
    <property type="entry name" value="Serpin_sf"/>
</dbReference>
<accession>A0A9Q1EM60</accession>
<sequence length="398" mass="45366">MGILFIFACASFLVPISKGQDINLNITQLTTKNIDFAMDLYRKISSYHDNNIFFSPLCISTAFAILSMGAEGHTRAEILKGLNLDQLERDGQPDLIPELFQQLQVNITHNEDLQLAQGTALFIRLEFDVERAFSDQIKKFFNADIQNIDFAQPKASKTTINDYVKKRTGDRIHEAVSDIDPFTQMILINTIFFQGKWELPFDPSNTQNGRFFVDKYNIVQVPMMFREERFYHASDDSLKVKVLRLPYKGDIAMLILLPNKGVDYTSIDDEINAERFLGWTKQLQITKLEVQLPKFKMDQSYEMHKILPHLGISSAFKNMANFSGLSKEQGLKVSEVLHKAVIEVDEKGTTAAAATVTGITGYSLPPTFIVNRPFFFFIYHEVTNSLLFMGRVINPTKM</sequence>
<dbReference type="InterPro" id="IPR000215">
    <property type="entry name" value="Serpin_fam"/>
</dbReference>
<comment type="similarity">
    <text evidence="3">Belongs to the serpin family.</text>
</comment>
<proteinExistence type="inferred from homology"/>
<dbReference type="GO" id="GO:0045861">
    <property type="term" value="P:negative regulation of proteolysis"/>
    <property type="evidence" value="ECO:0007669"/>
    <property type="project" value="UniProtKB-ARBA"/>
</dbReference>
<dbReference type="InterPro" id="IPR023796">
    <property type="entry name" value="Serpin_dom"/>
</dbReference>
<protein>
    <recommendedName>
        <fullName evidence="5">Serpin domain-containing protein</fullName>
    </recommendedName>
</protein>
<dbReference type="GO" id="GO:0007596">
    <property type="term" value="P:blood coagulation"/>
    <property type="evidence" value="ECO:0007669"/>
    <property type="project" value="InterPro"/>
</dbReference>
<gene>
    <name evidence="6" type="ORF">SKAU_G00336810</name>
</gene>
<dbReference type="InterPro" id="IPR042185">
    <property type="entry name" value="Serpin_sf_2"/>
</dbReference>
<dbReference type="InterPro" id="IPR033835">
    <property type="entry name" value="PZI_serpin_dom"/>
</dbReference>
<feature type="chain" id="PRO_5040463510" description="Serpin domain-containing protein" evidence="4">
    <location>
        <begin position="20"/>
        <end position="398"/>
    </location>
</feature>
<dbReference type="SMART" id="SM00093">
    <property type="entry name" value="SERPIN"/>
    <property type="match status" value="1"/>
</dbReference>
<keyword evidence="7" id="KW-1185">Reference proteome</keyword>
<keyword evidence="1" id="KW-0646">Protease inhibitor</keyword>
<dbReference type="EMBL" id="JAINUF010000015">
    <property type="protein sequence ID" value="KAJ8341390.1"/>
    <property type="molecule type" value="Genomic_DNA"/>
</dbReference>
<dbReference type="GO" id="GO:0004867">
    <property type="term" value="F:serine-type endopeptidase inhibitor activity"/>
    <property type="evidence" value="ECO:0007669"/>
    <property type="project" value="UniProtKB-KW"/>
</dbReference>
<dbReference type="SUPFAM" id="SSF56574">
    <property type="entry name" value="Serpins"/>
    <property type="match status" value="1"/>
</dbReference>
<reference evidence="6" key="1">
    <citation type="journal article" date="2023" name="Science">
        <title>Genome structures resolve the early diversification of teleost fishes.</title>
        <authorList>
            <person name="Parey E."/>
            <person name="Louis A."/>
            <person name="Montfort J."/>
            <person name="Bouchez O."/>
            <person name="Roques C."/>
            <person name="Iampietro C."/>
            <person name="Lluch J."/>
            <person name="Castinel A."/>
            <person name="Donnadieu C."/>
            <person name="Desvignes T."/>
            <person name="Floi Bucao C."/>
            <person name="Jouanno E."/>
            <person name="Wen M."/>
            <person name="Mejri S."/>
            <person name="Dirks R."/>
            <person name="Jansen H."/>
            <person name="Henkel C."/>
            <person name="Chen W.J."/>
            <person name="Zahm M."/>
            <person name="Cabau C."/>
            <person name="Klopp C."/>
            <person name="Thompson A.W."/>
            <person name="Robinson-Rechavi M."/>
            <person name="Braasch I."/>
            <person name="Lecointre G."/>
            <person name="Bobe J."/>
            <person name="Postlethwait J.H."/>
            <person name="Berthelot C."/>
            <person name="Roest Crollius H."/>
            <person name="Guiguen Y."/>
        </authorList>
    </citation>
    <scope>NUCLEOTIDE SEQUENCE</scope>
    <source>
        <strain evidence="6">WJC10195</strain>
    </source>
</reference>
<dbReference type="PROSITE" id="PS00284">
    <property type="entry name" value="SERPIN"/>
    <property type="match status" value="1"/>
</dbReference>
<dbReference type="PRINTS" id="PR00780">
    <property type="entry name" value="LEUSERPINII"/>
</dbReference>
<dbReference type="PANTHER" id="PTHR11461:SF191">
    <property type="entry name" value="PROTEIN Z-DEPENDENT PROTEASE INHIBITOR"/>
    <property type="match status" value="1"/>
</dbReference>
<name>A0A9Q1EM60_SYNKA</name>
<dbReference type="PANTHER" id="PTHR11461">
    <property type="entry name" value="SERINE PROTEASE INHIBITOR, SERPIN"/>
    <property type="match status" value="1"/>
</dbReference>
<dbReference type="Gene3D" id="2.30.39.10">
    <property type="entry name" value="Alpha-1-antitrypsin, domain 1"/>
    <property type="match status" value="1"/>
</dbReference>
<dbReference type="Pfam" id="PF00079">
    <property type="entry name" value="Serpin"/>
    <property type="match status" value="1"/>
</dbReference>
<dbReference type="GO" id="GO:0030195">
    <property type="term" value="P:negative regulation of blood coagulation"/>
    <property type="evidence" value="ECO:0007669"/>
    <property type="project" value="UniProtKB-ARBA"/>
</dbReference>
<feature type="domain" description="Serpin" evidence="5">
    <location>
        <begin position="38"/>
        <end position="395"/>
    </location>
</feature>
<feature type="signal peptide" evidence="4">
    <location>
        <begin position="1"/>
        <end position="19"/>
    </location>
</feature>
<evidence type="ECO:0000256" key="4">
    <source>
        <dbReference type="SAM" id="SignalP"/>
    </source>
</evidence>
<evidence type="ECO:0000313" key="7">
    <source>
        <dbReference type="Proteomes" id="UP001152622"/>
    </source>
</evidence>
<dbReference type="CDD" id="cd02055">
    <property type="entry name" value="serpinA10_PZI"/>
    <property type="match status" value="1"/>
</dbReference>
<evidence type="ECO:0000256" key="2">
    <source>
        <dbReference type="ARBA" id="ARBA00022900"/>
    </source>
</evidence>
<evidence type="ECO:0000256" key="1">
    <source>
        <dbReference type="ARBA" id="ARBA00022690"/>
    </source>
</evidence>
<evidence type="ECO:0000313" key="6">
    <source>
        <dbReference type="EMBL" id="KAJ8341390.1"/>
    </source>
</evidence>
<dbReference type="Proteomes" id="UP001152622">
    <property type="component" value="Chromosome 15"/>
</dbReference>
<keyword evidence="2" id="KW-0722">Serine protease inhibitor</keyword>
<organism evidence="6 7">
    <name type="scientific">Synaphobranchus kaupii</name>
    <name type="common">Kaup's arrowtooth eel</name>
    <dbReference type="NCBI Taxonomy" id="118154"/>
    <lineage>
        <taxon>Eukaryota</taxon>
        <taxon>Metazoa</taxon>
        <taxon>Chordata</taxon>
        <taxon>Craniata</taxon>
        <taxon>Vertebrata</taxon>
        <taxon>Euteleostomi</taxon>
        <taxon>Actinopterygii</taxon>
        <taxon>Neopterygii</taxon>
        <taxon>Teleostei</taxon>
        <taxon>Anguilliformes</taxon>
        <taxon>Synaphobranchidae</taxon>
        <taxon>Synaphobranchus</taxon>
    </lineage>
</organism>
<evidence type="ECO:0000256" key="3">
    <source>
        <dbReference type="RuleBase" id="RU000411"/>
    </source>
</evidence>
<comment type="caution">
    <text evidence="6">The sequence shown here is derived from an EMBL/GenBank/DDBJ whole genome shotgun (WGS) entry which is preliminary data.</text>
</comment>
<dbReference type="GO" id="GO:0005615">
    <property type="term" value="C:extracellular space"/>
    <property type="evidence" value="ECO:0007669"/>
    <property type="project" value="InterPro"/>
</dbReference>
<dbReference type="FunFam" id="3.30.497.10:FF:000001">
    <property type="entry name" value="Serine protease inhibitor"/>
    <property type="match status" value="1"/>
</dbReference>
<keyword evidence="4" id="KW-0732">Signal</keyword>
<dbReference type="InterPro" id="IPR023795">
    <property type="entry name" value="Serpin_CS"/>
</dbReference>
<dbReference type="FunFam" id="2.30.39.10:FF:000035">
    <property type="entry name" value="Serine protease inhibitor (serpin) 16"/>
    <property type="match status" value="1"/>
</dbReference>
<dbReference type="OrthoDB" id="10063692at2759"/>
<dbReference type="AlphaFoldDB" id="A0A9Q1EM60"/>